<keyword evidence="4 6" id="KW-0067">ATP-binding</keyword>
<evidence type="ECO:0000256" key="2">
    <source>
        <dbReference type="ARBA" id="ARBA00022448"/>
    </source>
</evidence>
<evidence type="ECO:0000313" key="6">
    <source>
        <dbReference type="EMBL" id="BET44694.1"/>
    </source>
</evidence>
<keyword evidence="3" id="KW-0547">Nucleotide-binding</keyword>
<dbReference type="CDD" id="cd03235">
    <property type="entry name" value="ABC_Metallic_Cations"/>
    <property type="match status" value="1"/>
</dbReference>
<dbReference type="SMART" id="SM00382">
    <property type="entry name" value="AAA"/>
    <property type="match status" value="1"/>
</dbReference>
<sequence>MNNTNNLYEKLNLTVDNATVKYNNGNVAIYDASFNINGGSICGLIGINGSGKSTLFKLIMGFISPVKGKVTLNDMSIKTAIKNNLIAYVPQTEDIDWNFPVLVSDVVMMGRYGKMGILRIPNKQDKNVVNHSLKLVELTGLENRQIGELSGGQKKRVFLARALAQEGKVLLLDEPFAGVDIKTEHVIISLLSSLRNMGYLILISTHNLDSIPSFCDNIILIKRTILASGPIKSTFTQKNLQLTFGGTSNYFNLFFNKNNKDTQLSII</sequence>
<dbReference type="InterPro" id="IPR027417">
    <property type="entry name" value="P-loop_NTPase"/>
</dbReference>
<evidence type="ECO:0000256" key="1">
    <source>
        <dbReference type="ARBA" id="ARBA00005417"/>
    </source>
</evidence>
<dbReference type="FunFam" id="3.40.50.300:FF:000134">
    <property type="entry name" value="Iron-enterobactin ABC transporter ATP-binding protein"/>
    <property type="match status" value="1"/>
</dbReference>
<reference evidence="6" key="2">
    <citation type="submission" date="2023-10" db="EMBL/GenBank/DDBJ databases">
        <authorList>
            <person name="Koga R."/>
            <person name="Fukatsu T."/>
        </authorList>
    </citation>
    <scope>NUCLEOTIDE SEQUENCE</scope>
    <source>
        <strain evidence="6">Kw-01</strain>
    </source>
</reference>
<evidence type="ECO:0000256" key="3">
    <source>
        <dbReference type="ARBA" id="ARBA00022741"/>
    </source>
</evidence>
<reference evidence="6" key="1">
    <citation type="journal article" date="2023" name="Front. Microbiol.">
        <title>Genome analysis of Candidatus Aschnera chinzeii, the bacterial endosymbiont of the blood-sucking bat fly Penicillidia jenynsii (Insecta: Diptera: Nycteribiidae).</title>
        <authorList>
            <person name="Koga R."/>
            <person name="Moriyama M."/>
            <person name="Nozaki T."/>
            <person name="Fukatsu T."/>
        </authorList>
    </citation>
    <scope>NUCLEOTIDE SEQUENCE</scope>
    <source>
        <strain evidence="6">Kw-01</strain>
    </source>
</reference>
<dbReference type="Gene3D" id="3.40.50.300">
    <property type="entry name" value="P-loop containing nucleotide triphosphate hydrolases"/>
    <property type="match status" value="1"/>
</dbReference>
<protein>
    <submittedName>
        <fullName evidence="6">Iron/manganese ABC transporter ATP-binding protein YfeB</fullName>
    </submittedName>
</protein>
<dbReference type="PROSITE" id="PS00211">
    <property type="entry name" value="ABC_TRANSPORTER_1"/>
    <property type="match status" value="1"/>
</dbReference>
<dbReference type="AlphaFoldDB" id="A0AAT9G4R9"/>
<keyword evidence="2" id="KW-0813">Transport</keyword>
<organism evidence="6">
    <name type="scientific">Candidatus Aschnera chinzeii</name>
    <dbReference type="NCBI Taxonomy" id="1485666"/>
    <lineage>
        <taxon>Bacteria</taxon>
        <taxon>Pseudomonadati</taxon>
        <taxon>Pseudomonadota</taxon>
        <taxon>Gammaproteobacteria</taxon>
        <taxon>Enterobacterales</taxon>
        <taxon>Enterobacteriaceae</taxon>
        <taxon>Candidatus Aschnera</taxon>
    </lineage>
</organism>
<dbReference type="EMBL" id="AP028961">
    <property type="protein sequence ID" value="BET44694.1"/>
    <property type="molecule type" value="Genomic_DNA"/>
</dbReference>
<dbReference type="InterPro" id="IPR003593">
    <property type="entry name" value="AAA+_ATPase"/>
</dbReference>
<feature type="domain" description="ABC transporter" evidence="5">
    <location>
        <begin position="13"/>
        <end position="248"/>
    </location>
</feature>
<comment type="similarity">
    <text evidence="1">Belongs to the ABC transporter superfamily.</text>
</comment>
<proteinExistence type="inferred from homology"/>
<dbReference type="GO" id="GO:0005524">
    <property type="term" value="F:ATP binding"/>
    <property type="evidence" value="ECO:0007669"/>
    <property type="project" value="UniProtKB-KW"/>
</dbReference>
<gene>
    <name evidence="6" type="primary">yfeB</name>
    <name evidence="6" type="ORF">ACHINZ_3660</name>
</gene>
<dbReference type="Pfam" id="PF00005">
    <property type="entry name" value="ABC_tran"/>
    <property type="match status" value="1"/>
</dbReference>
<dbReference type="PROSITE" id="PS50893">
    <property type="entry name" value="ABC_TRANSPORTER_2"/>
    <property type="match status" value="1"/>
</dbReference>
<dbReference type="InterPro" id="IPR050153">
    <property type="entry name" value="Metal_Ion_Import_ABC"/>
</dbReference>
<dbReference type="PANTHER" id="PTHR42734:SF5">
    <property type="entry name" value="IRON TRANSPORT SYSTEM ATP-BINDING PROTEIN HI_0361-RELATED"/>
    <property type="match status" value="1"/>
</dbReference>
<name>A0AAT9G4R9_9ENTR</name>
<evidence type="ECO:0000256" key="4">
    <source>
        <dbReference type="ARBA" id="ARBA00022840"/>
    </source>
</evidence>
<dbReference type="PANTHER" id="PTHR42734">
    <property type="entry name" value="METAL TRANSPORT SYSTEM ATP-BINDING PROTEIN TM_0124-RELATED"/>
    <property type="match status" value="1"/>
</dbReference>
<dbReference type="InterPro" id="IPR017871">
    <property type="entry name" value="ABC_transporter-like_CS"/>
</dbReference>
<accession>A0AAT9G4R9</accession>
<dbReference type="GO" id="GO:0016887">
    <property type="term" value="F:ATP hydrolysis activity"/>
    <property type="evidence" value="ECO:0007669"/>
    <property type="project" value="InterPro"/>
</dbReference>
<evidence type="ECO:0000259" key="5">
    <source>
        <dbReference type="PROSITE" id="PS50893"/>
    </source>
</evidence>
<dbReference type="SUPFAM" id="SSF52540">
    <property type="entry name" value="P-loop containing nucleoside triphosphate hydrolases"/>
    <property type="match status" value="1"/>
</dbReference>
<dbReference type="InterPro" id="IPR003439">
    <property type="entry name" value="ABC_transporter-like_ATP-bd"/>
</dbReference>